<keyword evidence="2" id="KW-1185">Reference proteome</keyword>
<accession>A0A2V3DW38</accession>
<gene>
    <name evidence="1" type="ORF">CVS29_13425</name>
</gene>
<protein>
    <submittedName>
        <fullName evidence="1">Uncharacterized protein</fullName>
    </submittedName>
</protein>
<proteinExistence type="predicted"/>
<organism evidence="1 2">
    <name type="scientific">Arthrobacter psychrochitiniphilus</name>
    <dbReference type="NCBI Taxonomy" id="291045"/>
    <lineage>
        <taxon>Bacteria</taxon>
        <taxon>Bacillati</taxon>
        <taxon>Actinomycetota</taxon>
        <taxon>Actinomycetes</taxon>
        <taxon>Micrococcales</taxon>
        <taxon>Micrococcaceae</taxon>
        <taxon>Arthrobacter</taxon>
    </lineage>
</organism>
<dbReference type="EMBL" id="QHLZ01000008">
    <property type="protein sequence ID" value="PXA64808.1"/>
    <property type="molecule type" value="Genomic_DNA"/>
</dbReference>
<evidence type="ECO:0000313" key="2">
    <source>
        <dbReference type="Proteomes" id="UP000246303"/>
    </source>
</evidence>
<evidence type="ECO:0000313" key="1">
    <source>
        <dbReference type="EMBL" id="PXA64808.1"/>
    </source>
</evidence>
<dbReference type="RefSeq" id="WP_110106836.1">
    <property type="nucleotide sequence ID" value="NZ_JACBZZ010000001.1"/>
</dbReference>
<sequence length="80" mass="9169">MLATVKHWLSKVDFFGLTEDKSGPMYYDGFSYSITAAYGRWHRVIHADEGIDNATLAKLAQLINWLESRLPDPRPQMVID</sequence>
<dbReference type="Proteomes" id="UP000246303">
    <property type="component" value="Unassembled WGS sequence"/>
</dbReference>
<name>A0A2V3DW38_9MICC</name>
<dbReference type="AlphaFoldDB" id="A0A2V3DW38"/>
<comment type="caution">
    <text evidence="1">The sequence shown here is derived from an EMBL/GenBank/DDBJ whole genome shotgun (WGS) entry which is preliminary data.</text>
</comment>
<reference evidence="1 2" key="1">
    <citation type="submission" date="2018-05" db="EMBL/GenBank/DDBJ databases">
        <title>Genetic diversity of glacier-inhabiting Cryobacterium bacteria in China and description of Cryobacterium mengkeensis sp. nov. and Arthrobacter glacialis sp. nov.</title>
        <authorList>
            <person name="Liu Q."/>
            <person name="Xin Y.-H."/>
        </authorList>
    </citation>
    <scope>NUCLEOTIDE SEQUENCE [LARGE SCALE GENOMIC DNA]</scope>
    <source>
        <strain evidence="1 2">GP3</strain>
    </source>
</reference>